<comment type="caution">
    <text evidence="2">The sequence shown here is derived from an EMBL/GenBank/DDBJ whole genome shotgun (WGS) entry which is preliminary data.</text>
</comment>
<dbReference type="InterPro" id="IPR012337">
    <property type="entry name" value="RNaseH-like_sf"/>
</dbReference>
<dbReference type="Gene3D" id="3.30.420.10">
    <property type="entry name" value="Ribonuclease H-like superfamily/Ribonuclease H"/>
    <property type="match status" value="1"/>
</dbReference>
<dbReference type="PANTHER" id="PTHR47723">
    <property type="entry name" value="OS05G0353850 PROTEIN"/>
    <property type="match status" value="1"/>
</dbReference>
<feature type="domain" description="RNase H type-1" evidence="1">
    <location>
        <begin position="49"/>
        <end position="127"/>
    </location>
</feature>
<evidence type="ECO:0000313" key="3">
    <source>
        <dbReference type="Proteomes" id="UP001190926"/>
    </source>
</evidence>
<accession>A0AAD4JJW7</accession>
<dbReference type="InterPro" id="IPR036397">
    <property type="entry name" value="RNaseH_sf"/>
</dbReference>
<protein>
    <recommendedName>
        <fullName evidence="1">RNase H type-1 domain-containing protein</fullName>
    </recommendedName>
</protein>
<dbReference type="SUPFAM" id="SSF53098">
    <property type="entry name" value="Ribonuclease H-like"/>
    <property type="match status" value="1"/>
</dbReference>
<dbReference type="PANTHER" id="PTHR47723:SF23">
    <property type="entry name" value="REVERSE TRANSCRIPTASE-LIKE PROTEIN"/>
    <property type="match status" value="1"/>
</dbReference>
<dbReference type="InterPro" id="IPR002156">
    <property type="entry name" value="RNaseH_domain"/>
</dbReference>
<dbReference type="CDD" id="cd06222">
    <property type="entry name" value="RNase_H_like"/>
    <property type="match status" value="1"/>
</dbReference>
<dbReference type="InterPro" id="IPR044730">
    <property type="entry name" value="RNase_H-like_dom_plant"/>
</dbReference>
<dbReference type="AlphaFoldDB" id="A0AAD4JJW7"/>
<evidence type="ECO:0000259" key="1">
    <source>
        <dbReference type="Pfam" id="PF13456"/>
    </source>
</evidence>
<dbReference type="EMBL" id="SDAM02000039">
    <property type="protein sequence ID" value="KAH6835132.1"/>
    <property type="molecule type" value="Genomic_DNA"/>
</dbReference>
<name>A0AAD4JJW7_PERFH</name>
<dbReference type="InterPro" id="IPR053151">
    <property type="entry name" value="RNase_H-like"/>
</dbReference>
<evidence type="ECO:0000313" key="2">
    <source>
        <dbReference type="EMBL" id="KAH6835132.1"/>
    </source>
</evidence>
<sequence length="159" mass="17631">MRGNGGTMHNDVNDLVILKALKVKPRPAPPRSPIPVFWRPSPTGWIKINTDGSSQGAPESLATGGVFRILDGSVLYCFHTEEGVGFAFLAELLAAITTLEWARKLSLDFIWLEADFVYVVSLLSSRSLEVPWILKARWRAVLEFISSIHFLCLSYLQGG</sequence>
<keyword evidence="3" id="KW-1185">Reference proteome</keyword>
<proteinExistence type="predicted"/>
<reference evidence="2 3" key="1">
    <citation type="journal article" date="2021" name="Nat. Commun.">
        <title>Incipient diploidization of the medicinal plant Perilla within 10,000 years.</title>
        <authorList>
            <person name="Zhang Y."/>
            <person name="Shen Q."/>
            <person name="Leng L."/>
            <person name="Zhang D."/>
            <person name="Chen S."/>
            <person name="Shi Y."/>
            <person name="Ning Z."/>
            <person name="Chen S."/>
        </authorList>
    </citation>
    <scope>NUCLEOTIDE SEQUENCE [LARGE SCALE GENOMIC DNA]</scope>
    <source>
        <strain evidence="3">cv. PC099</strain>
    </source>
</reference>
<dbReference type="GO" id="GO:0004523">
    <property type="term" value="F:RNA-DNA hybrid ribonuclease activity"/>
    <property type="evidence" value="ECO:0007669"/>
    <property type="project" value="InterPro"/>
</dbReference>
<dbReference type="GO" id="GO:0003676">
    <property type="term" value="F:nucleic acid binding"/>
    <property type="evidence" value="ECO:0007669"/>
    <property type="project" value="InterPro"/>
</dbReference>
<organism evidence="2 3">
    <name type="scientific">Perilla frutescens var. hirtella</name>
    <name type="common">Perilla citriodora</name>
    <name type="synonym">Perilla setoyensis</name>
    <dbReference type="NCBI Taxonomy" id="608512"/>
    <lineage>
        <taxon>Eukaryota</taxon>
        <taxon>Viridiplantae</taxon>
        <taxon>Streptophyta</taxon>
        <taxon>Embryophyta</taxon>
        <taxon>Tracheophyta</taxon>
        <taxon>Spermatophyta</taxon>
        <taxon>Magnoliopsida</taxon>
        <taxon>eudicotyledons</taxon>
        <taxon>Gunneridae</taxon>
        <taxon>Pentapetalae</taxon>
        <taxon>asterids</taxon>
        <taxon>lamiids</taxon>
        <taxon>Lamiales</taxon>
        <taxon>Lamiaceae</taxon>
        <taxon>Nepetoideae</taxon>
        <taxon>Elsholtzieae</taxon>
        <taxon>Perilla</taxon>
    </lineage>
</organism>
<dbReference type="Proteomes" id="UP001190926">
    <property type="component" value="Unassembled WGS sequence"/>
</dbReference>
<gene>
    <name evidence="2" type="ORF">C2S53_003617</name>
</gene>
<dbReference type="Pfam" id="PF13456">
    <property type="entry name" value="RVT_3"/>
    <property type="match status" value="1"/>
</dbReference>